<protein>
    <recommendedName>
        <fullName evidence="2">HTH luxR-type domain-containing protein</fullName>
    </recommendedName>
</protein>
<name>A0A0M7A9V9_9HYPH</name>
<keyword evidence="4" id="KW-1185">Reference proteome</keyword>
<reference evidence="4" key="1">
    <citation type="submission" date="2015-07" db="EMBL/GenBank/DDBJ databases">
        <authorList>
            <person name="Rodrigo-Torres Lidia"/>
            <person name="Arahal R.David."/>
        </authorList>
    </citation>
    <scope>NUCLEOTIDE SEQUENCE [LARGE SCALE GENOMIC DNA]</scope>
    <source>
        <strain evidence="4">CECT 5112</strain>
    </source>
</reference>
<dbReference type="Gene3D" id="1.10.10.10">
    <property type="entry name" value="Winged helix-like DNA-binding domain superfamily/Winged helix DNA-binding domain"/>
    <property type="match status" value="1"/>
</dbReference>
<dbReference type="AlphaFoldDB" id="A0A0M7A9V9"/>
<gene>
    <name evidence="3" type="ORF">LAX5112_02500</name>
</gene>
<evidence type="ECO:0000313" key="3">
    <source>
        <dbReference type="EMBL" id="CTQ70414.1"/>
    </source>
</evidence>
<dbReference type="RefSeq" id="WP_055672082.1">
    <property type="nucleotide sequence ID" value="NZ_CXWD01000008.1"/>
</dbReference>
<dbReference type="EMBL" id="CXWD01000008">
    <property type="protein sequence ID" value="CTQ70414.1"/>
    <property type="molecule type" value="Genomic_DNA"/>
</dbReference>
<proteinExistence type="predicted"/>
<dbReference type="InterPro" id="IPR036388">
    <property type="entry name" value="WH-like_DNA-bd_sf"/>
</dbReference>
<dbReference type="InterPro" id="IPR000792">
    <property type="entry name" value="Tscrpt_reg_LuxR_C"/>
</dbReference>
<feature type="domain" description="HTH luxR-type" evidence="2">
    <location>
        <begin position="320"/>
        <end position="377"/>
    </location>
</feature>
<evidence type="ECO:0000313" key="4">
    <source>
        <dbReference type="Proteomes" id="UP000053235"/>
    </source>
</evidence>
<dbReference type="GO" id="GO:0003677">
    <property type="term" value="F:DNA binding"/>
    <property type="evidence" value="ECO:0007669"/>
    <property type="project" value="InterPro"/>
</dbReference>
<dbReference type="STRING" id="388408.LAX5112_02500"/>
<sequence>MPNLRKDAELDLLEDALGKITTHTDWLPFLDKVSGLFDCYACAAEYLDDGFATGRFTGPAHAEAFRDFLSSASYHAGVTAFKYLLELAEPDAVYVVHQGHISKLDAPGISLTSGNEVSSQSAIISITRNSSGLTMIFGLLFDDASPVETTSAETVLAFSKVAKILETCFGAITNIDMLKRQSRIQRAFANHCAVPSVLINRQRRVMAEHENGLSVLADLDVGLVAGGKLQIRNRELEMLLADLPSAPTSAKAPHKTGQNPAAKSDSSLSRSGFCLRDRSGNLNRVTIEAVSGDTHDPWVLLRVCQPANIPEAVETILQEELGLSLSEAHLARSLAETGSVSATTALLNITRNTMKTHLRRIFDKTAVRTQLELVQLVYRLSGLV</sequence>
<feature type="compositionally biased region" description="Polar residues" evidence="1">
    <location>
        <begin position="256"/>
        <end position="270"/>
    </location>
</feature>
<evidence type="ECO:0000259" key="2">
    <source>
        <dbReference type="SMART" id="SM00421"/>
    </source>
</evidence>
<dbReference type="OrthoDB" id="5497412at2"/>
<dbReference type="InterPro" id="IPR016032">
    <property type="entry name" value="Sig_transdc_resp-reg_C-effctor"/>
</dbReference>
<dbReference type="SMART" id="SM00421">
    <property type="entry name" value="HTH_LUXR"/>
    <property type="match status" value="1"/>
</dbReference>
<dbReference type="SUPFAM" id="SSF46894">
    <property type="entry name" value="C-terminal effector domain of the bipartite response regulators"/>
    <property type="match status" value="1"/>
</dbReference>
<organism evidence="3 4">
    <name type="scientific">Roseibium alexandrii</name>
    <dbReference type="NCBI Taxonomy" id="388408"/>
    <lineage>
        <taxon>Bacteria</taxon>
        <taxon>Pseudomonadati</taxon>
        <taxon>Pseudomonadota</taxon>
        <taxon>Alphaproteobacteria</taxon>
        <taxon>Hyphomicrobiales</taxon>
        <taxon>Stappiaceae</taxon>
        <taxon>Roseibium</taxon>
    </lineage>
</organism>
<feature type="region of interest" description="Disordered" evidence="1">
    <location>
        <begin position="247"/>
        <end position="270"/>
    </location>
</feature>
<evidence type="ECO:0000256" key="1">
    <source>
        <dbReference type="SAM" id="MobiDB-lite"/>
    </source>
</evidence>
<dbReference type="GO" id="GO:0006355">
    <property type="term" value="P:regulation of DNA-templated transcription"/>
    <property type="evidence" value="ECO:0007669"/>
    <property type="project" value="InterPro"/>
</dbReference>
<accession>A0A0M7A9V9</accession>
<dbReference type="Proteomes" id="UP000053235">
    <property type="component" value="Unassembled WGS sequence"/>
</dbReference>